<name>A0AAD4MH71_9BILA</name>
<keyword evidence="2" id="KW-0560">Oxidoreductase</keyword>
<sequence>MRAVLRVEQPLHRFHLGDQAGAMRMENAPLLRHPDIARRAVEQPRAHPPLQLAHRGGNRRTRHAERVGCAREARAFGHAQEHAEERHLIHGCRLSRNRDIPHRTPHGRGGQSGDEPMADHGISGKTVLIAGGAKNLGGLIARDLAAHGAKAVAIHYNSAATADAAAETVAAIRAAGAEAIAVQADLTSAGAMEKLFAHTVNAIGRPDIAINTVGKVLKKPIVEIGEAEYDAMSAVNAKAAFFFLKEAGRHVADNGKVCTLVTSLLGAYTPFYASYAGTKAPVEHFTRAASKEFGERGISVTAIGPGPMDTPFFYPAEGPEAVAYHKTAAALSPFTPTGLTHIEDIVPWIRFLVSDGWWMTGQTILVNGGYTTK</sequence>
<dbReference type="Proteomes" id="UP001201812">
    <property type="component" value="Unassembled WGS sequence"/>
</dbReference>
<dbReference type="PRINTS" id="PR00081">
    <property type="entry name" value="GDHRDH"/>
</dbReference>
<organism evidence="4 5">
    <name type="scientific">Ditylenchus destructor</name>
    <dbReference type="NCBI Taxonomy" id="166010"/>
    <lineage>
        <taxon>Eukaryota</taxon>
        <taxon>Metazoa</taxon>
        <taxon>Ecdysozoa</taxon>
        <taxon>Nematoda</taxon>
        <taxon>Chromadorea</taxon>
        <taxon>Rhabditida</taxon>
        <taxon>Tylenchina</taxon>
        <taxon>Tylenchomorpha</taxon>
        <taxon>Sphaerularioidea</taxon>
        <taxon>Anguinidae</taxon>
        <taxon>Anguininae</taxon>
        <taxon>Ditylenchus</taxon>
    </lineage>
</organism>
<evidence type="ECO:0000313" key="4">
    <source>
        <dbReference type="EMBL" id="KAI1693804.1"/>
    </source>
</evidence>
<feature type="compositionally biased region" description="Basic and acidic residues" evidence="3">
    <location>
        <begin position="78"/>
        <end position="88"/>
    </location>
</feature>
<comment type="caution">
    <text evidence="4">The sequence shown here is derived from an EMBL/GenBank/DDBJ whole genome shotgun (WGS) entry which is preliminary data.</text>
</comment>
<evidence type="ECO:0000313" key="5">
    <source>
        <dbReference type="Proteomes" id="UP001201812"/>
    </source>
</evidence>
<dbReference type="NCBIfam" id="NF009385">
    <property type="entry name" value="PRK12744.1"/>
    <property type="match status" value="1"/>
</dbReference>
<dbReference type="SUPFAM" id="SSF51735">
    <property type="entry name" value="NAD(P)-binding Rossmann-fold domains"/>
    <property type="match status" value="1"/>
</dbReference>
<dbReference type="InterPro" id="IPR036291">
    <property type="entry name" value="NAD(P)-bd_dom_sf"/>
</dbReference>
<dbReference type="AlphaFoldDB" id="A0AAD4MH71"/>
<gene>
    <name evidence="4" type="ORF">DdX_20444</name>
</gene>
<feature type="region of interest" description="Disordered" evidence="3">
    <location>
        <begin position="43"/>
        <end position="66"/>
    </location>
</feature>
<protein>
    <submittedName>
        <fullName evidence="4">Enoyl-(Acyl carrier protein) reductase domain-containing protein</fullName>
    </submittedName>
</protein>
<keyword evidence="5" id="KW-1185">Reference proteome</keyword>
<dbReference type="EMBL" id="JAKKPZ010000582">
    <property type="protein sequence ID" value="KAI1693804.1"/>
    <property type="molecule type" value="Genomic_DNA"/>
</dbReference>
<evidence type="ECO:0000256" key="1">
    <source>
        <dbReference type="ARBA" id="ARBA00006484"/>
    </source>
</evidence>
<dbReference type="PANTHER" id="PTHR48107">
    <property type="entry name" value="NADPH-DEPENDENT ALDEHYDE REDUCTASE-LIKE PROTEIN, CHLOROPLASTIC-RELATED"/>
    <property type="match status" value="1"/>
</dbReference>
<proteinExistence type="inferred from homology"/>
<dbReference type="GO" id="GO:0016614">
    <property type="term" value="F:oxidoreductase activity, acting on CH-OH group of donors"/>
    <property type="evidence" value="ECO:0007669"/>
    <property type="project" value="UniProtKB-ARBA"/>
</dbReference>
<dbReference type="Pfam" id="PF13561">
    <property type="entry name" value="adh_short_C2"/>
    <property type="match status" value="1"/>
</dbReference>
<dbReference type="PANTHER" id="PTHR48107:SF7">
    <property type="entry name" value="RE15974P"/>
    <property type="match status" value="1"/>
</dbReference>
<accession>A0AAD4MH71</accession>
<dbReference type="Gene3D" id="3.40.50.720">
    <property type="entry name" value="NAD(P)-binding Rossmann-like Domain"/>
    <property type="match status" value="1"/>
</dbReference>
<evidence type="ECO:0000256" key="3">
    <source>
        <dbReference type="SAM" id="MobiDB-lite"/>
    </source>
</evidence>
<feature type="region of interest" description="Disordered" evidence="3">
    <location>
        <begin position="78"/>
        <end position="121"/>
    </location>
</feature>
<dbReference type="InterPro" id="IPR002347">
    <property type="entry name" value="SDR_fam"/>
</dbReference>
<comment type="similarity">
    <text evidence="1">Belongs to the short-chain dehydrogenases/reductases (SDR) family.</text>
</comment>
<evidence type="ECO:0000256" key="2">
    <source>
        <dbReference type="ARBA" id="ARBA00023002"/>
    </source>
</evidence>
<reference evidence="4" key="1">
    <citation type="submission" date="2022-01" db="EMBL/GenBank/DDBJ databases">
        <title>Genome Sequence Resource for Two Populations of Ditylenchus destructor, the Migratory Endoparasitic Phytonematode.</title>
        <authorList>
            <person name="Zhang H."/>
            <person name="Lin R."/>
            <person name="Xie B."/>
        </authorList>
    </citation>
    <scope>NUCLEOTIDE SEQUENCE</scope>
    <source>
        <strain evidence="4">BazhouSP</strain>
    </source>
</reference>